<feature type="domain" description="Pyrrolo-quinoline quinone repeat" evidence="1">
    <location>
        <begin position="15"/>
        <end position="194"/>
    </location>
</feature>
<name>A0A382IH88_9ZZZZ</name>
<accession>A0A382IH88</accession>
<evidence type="ECO:0000313" key="2">
    <source>
        <dbReference type="EMBL" id="SVB98649.1"/>
    </source>
</evidence>
<reference evidence="2" key="1">
    <citation type="submission" date="2018-05" db="EMBL/GenBank/DDBJ databases">
        <authorList>
            <person name="Lanie J.A."/>
            <person name="Ng W.-L."/>
            <person name="Kazmierczak K.M."/>
            <person name="Andrzejewski T.M."/>
            <person name="Davidsen T.M."/>
            <person name="Wayne K.J."/>
            <person name="Tettelin H."/>
            <person name="Glass J.I."/>
            <person name="Rusch D."/>
            <person name="Podicherti R."/>
            <person name="Tsui H.-C.T."/>
            <person name="Winkler M.E."/>
        </authorList>
    </citation>
    <scope>NUCLEOTIDE SEQUENCE</scope>
</reference>
<proteinExistence type="predicted"/>
<feature type="domain" description="Pyrrolo-quinoline quinone repeat" evidence="1">
    <location>
        <begin position="231"/>
        <end position="360"/>
    </location>
</feature>
<dbReference type="SUPFAM" id="SSF50998">
    <property type="entry name" value="Quinoprotein alcohol dehydrogenase-like"/>
    <property type="match status" value="1"/>
</dbReference>
<feature type="non-terminal residue" evidence="2">
    <location>
        <position position="1"/>
    </location>
</feature>
<protein>
    <recommendedName>
        <fullName evidence="1">Pyrrolo-quinoline quinone repeat domain-containing protein</fullName>
    </recommendedName>
</protein>
<organism evidence="2">
    <name type="scientific">marine metagenome</name>
    <dbReference type="NCBI Taxonomy" id="408172"/>
    <lineage>
        <taxon>unclassified sequences</taxon>
        <taxon>metagenomes</taxon>
        <taxon>ecological metagenomes</taxon>
    </lineage>
</organism>
<dbReference type="AlphaFoldDB" id="A0A382IH88"/>
<dbReference type="InterPro" id="IPR015943">
    <property type="entry name" value="WD40/YVTN_repeat-like_dom_sf"/>
</dbReference>
<sequence length="406" mass="45168">PTGQGHANANLPIQWSETKNVKWRTPIPGKGWSSPVIEGNQIWLTAAHEILASEAEKKERLKKNTGSQPLVVLSLVRLHAVCIDKRTGKLLHDIEVLRKKNPQWVHKLNSYASPTPIIENGKLYCHFGAYGTACVDTKTAKVLWRNQDLHVMHENGPGSTPVLHNNLIIFHMDGSDAQFIVALEKQTGLEKWRTARTGKMNANPQLKKAYGTPLITMANGKPTLFSPGADWLYGYDPATGRELWKLDYGMLGFSIVPRPVAGHGMLYMSTSFMRPQLLAVRYEKTTKPHVVWKYNRGVSNQPSPILVGDELYFVGDSGGLVTCLDAHTGKVHWRERIGGNYSASPLHANGKIYFHSREGETTILKPGKTFKVLAKNKLDGQHMASAAVDANALILRTDKALYRIEK</sequence>
<dbReference type="PANTHER" id="PTHR34512">
    <property type="entry name" value="CELL SURFACE PROTEIN"/>
    <property type="match status" value="1"/>
</dbReference>
<gene>
    <name evidence="2" type="ORF">METZ01_LOCUS251503</name>
</gene>
<evidence type="ECO:0000259" key="1">
    <source>
        <dbReference type="Pfam" id="PF13360"/>
    </source>
</evidence>
<dbReference type="EMBL" id="UINC01067207">
    <property type="protein sequence ID" value="SVB98649.1"/>
    <property type="molecule type" value="Genomic_DNA"/>
</dbReference>
<dbReference type="InterPro" id="IPR002372">
    <property type="entry name" value="PQQ_rpt_dom"/>
</dbReference>
<dbReference type="Pfam" id="PF13360">
    <property type="entry name" value="PQQ_2"/>
    <property type="match status" value="2"/>
</dbReference>
<dbReference type="Gene3D" id="2.130.10.10">
    <property type="entry name" value="YVTN repeat-like/Quinoprotein amine dehydrogenase"/>
    <property type="match status" value="2"/>
</dbReference>
<dbReference type="InterPro" id="IPR011047">
    <property type="entry name" value="Quinoprotein_ADH-like_sf"/>
</dbReference>
<dbReference type="PANTHER" id="PTHR34512:SF30">
    <property type="entry name" value="OUTER MEMBRANE PROTEIN ASSEMBLY FACTOR BAMB"/>
    <property type="match status" value="1"/>
</dbReference>